<dbReference type="STRING" id="1395513.P343_04910"/>
<sequence>MSFANTPQPPYYAVIFTSQRTESDEQGYGKVADLMVELASKQPGFLGVESVRDEHGLGITVSYWATLESIKLWKENMDHRMAQNKGKSDWYASFVTRISKVERDYSFYR</sequence>
<dbReference type="eggNOG" id="COG2329">
    <property type="taxonomic scope" value="Bacteria"/>
</dbReference>
<dbReference type="InterPro" id="IPR011008">
    <property type="entry name" value="Dimeric_a/b-barrel"/>
</dbReference>
<dbReference type="OrthoDB" id="9798439at2"/>
<evidence type="ECO:0000313" key="3">
    <source>
        <dbReference type="Proteomes" id="UP000018296"/>
    </source>
</evidence>
<comment type="caution">
    <text evidence="2">The sequence shown here is derived from an EMBL/GenBank/DDBJ whole genome shotgun (WGS) entry which is preliminary data.</text>
</comment>
<protein>
    <recommendedName>
        <fullName evidence="1">ABM domain-containing protein</fullName>
    </recommendedName>
</protein>
<evidence type="ECO:0000259" key="1">
    <source>
        <dbReference type="Pfam" id="PF03992"/>
    </source>
</evidence>
<dbReference type="Pfam" id="PF03992">
    <property type="entry name" value="ABM"/>
    <property type="match status" value="1"/>
</dbReference>
<reference evidence="2 3" key="1">
    <citation type="journal article" date="2013" name="Genome Announc.">
        <title>Genome Sequence of Sporolactobacillus laevolacticus DSM442, an Efficient Polymer-Grade D-Lactate Producer from Agricultural Waste Cottonseed as a Nitrogen Source.</title>
        <authorList>
            <person name="Wang H."/>
            <person name="Wang L."/>
            <person name="Ju J."/>
            <person name="Yu B."/>
            <person name="Ma Y."/>
        </authorList>
    </citation>
    <scope>NUCLEOTIDE SEQUENCE [LARGE SCALE GENOMIC DNA]</scope>
    <source>
        <strain evidence="2 3">DSM 442</strain>
    </source>
</reference>
<dbReference type="SUPFAM" id="SSF54909">
    <property type="entry name" value="Dimeric alpha+beta barrel"/>
    <property type="match status" value="1"/>
</dbReference>
<accession>V6J6U9</accession>
<gene>
    <name evidence="2" type="ORF">P343_04910</name>
</gene>
<dbReference type="AlphaFoldDB" id="V6J6U9"/>
<dbReference type="Proteomes" id="UP000018296">
    <property type="component" value="Unassembled WGS sequence"/>
</dbReference>
<proteinExistence type="predicted"/>
<organism evidence="2 3">
    <name type="scientific">Sporolactobacillus laevolacticus DSM 442</name>
    <dbReference type="NCBI Taxonomy" id="1395513"/>
    <lineage>
        <taxon>Bacteria</taxon>
        <taxon>Bacillati</taxon>
        <taxon>Bacillota</taxon>
        <taxon>Bacilli</taxon>
        <taxon>Bacillales</taxon>
        <taxon>Sporolactobacillaceae</taxon>
        <taxon>Sporolactobacillus</taxon>
    </lineage>
</organism>
<dbReference type="InterPro" id="IPR052936">
    <property type="entry name" value="Jasmonate_Hydroxylase-like"/>
</dbReference>
<name>V6J6U9_9BACL</name>
<feature type="domain" description="ABM" evidence="1">
    <location>
        <begin position="13"/>
        <end position="84"/>
    </location>
</feature>
<evidence type="ECO:0000313" key="2">
    <source>
        <dbReference type="EMBL" id="EST12504.1"/>
    </source>
</evidence>
<dbReference type="InterPro" id="IPR007138">
    <property type="entry name" value="ABM_dom"/>
</dbReference>
<dbReference type="RefSeq" id="WP_023509283.1">
    <property type="nucleotide sequence ID" value="NZ_AWTC01000004.1"/>
</dbReference>
<dbReference type="PANTHER" id="PTHR37811:SF2">
    <property type="entry name" value="ABM DOMAIN-CONTAINING PROTEIN"/>
    <property type="match status" value="1"/>
</dbReference>
<keyword evidence="3" id="KW-1185">Reference proteome</keyword>
<dbReference type="PANTHER" id="PTHR37811">
    <property type="entry name" value="BLL5343 PROTEIN"/>
    <property type="match status" value="1"/>
</dbReference>
<dbReference type="PATRIC" id="fig|1395513.3.peg.1005"/>
<dbReference type="EMBL" id="AWTC01000004">
    <property type="protein sequence ID" value="EST12504.1"/>
    <property type="molecule type" value="Genomic_DNA"/>
</dbReference>
<dbReference type="Gene3D" id="3.30.70.100">
    <property type="match status" value="1"/>
</dbReference>